<keyword evidence="2" id="KW-1185">Reference proteome</keyword>
<reference evidence="2" key="2">
    <citation type="journal article" date="2016" name="Int. J. Syst. Evol. Microbiol.">
        <title>Complete genome sequence and cell structure of Limnochorda pilosa, a Gram-negative spore-former within the phylum Firmicutes.</title>
        <authorList>
            <person name="Watanabe M."/>
            <person name="Kojima H."/>
            <person name="Fukui M."/>
        </authorList>
    </citation>
    <scope>NUCLEOTIDE SEQUENCE [LARGE SCALE GENOMIC DNA]</scope>
    <source>
        <strain evidence="2">HC45</strain>
    </source>
</reference>
<name>A0A0K2SQ82_LIMPI</name>
<proteinExistence type="predicted"/>
<accession>A0A0K2SQ82</accession>
<sequence length="422" mass="45021">MRPTHPSRVLVLLMVLLVGALSVHTDVLASSLETHSLGDFGFLVPDETDWMFNPALLGDEHQPWALVESESAYDPSSERTYDSSGNLTSGLGSDTWSITVAPSGVLPLASGTLGFSAHAAPTSALSLSTDTTTSSMDLGIRAGYGTRLSPRLAIGASLQYATLQRGERPSTGDSVPTYLSRSVRPWIGLVYHPDAWAPVEIALNPVYYWGESYSTTTGDVTSTYSEPYVRVRLRTQHPGAQGSKLWLTGEHVQWSYTRRDASGTATSETGYRRDAAGLTSEWVRAGGRLLAGAEVYNWAQSTESPTVSSVGETGIALRAGASADLTPALQLRAGVRADLVYRSESSRPSPGSDPTSTSATLEVDADPYLGLGLEVADWTVDLEFPVGRSDVWTTTTENPLAGTKTVERSGVSALIVAARRSF</sequence>
<dbReference type="RefSeq" id="WP_144440557.1">
    <property type="nucleotide sequence ID" value="NZ_AP014924.1"/>
</dbReference>
<reference evidence="2" key="1">
    <citation type="submission" date="2015-07" db="EMBL/GenBank/DDBJ databases">
        <title>Complete genome sequence and phylogenetic analysis of Limnochorda pilosa.</title>
        <authorList>
            <person name="Watanabe M."/>
            <person name="Kojima H."/>
            <person name="Fukui M."/>
        </authorList>
    </citation>
    <scope>NUCLEOTIDE SEQUENCE [LARGE SCALE GENOMIC DNA]</scope>
    <source>
        <strain evidence="2">HC45</strain>
    </source>
</reference>
<evidence type="ECO:0000313" key="2">
    <source>
        <dbReference type="Proteomes" id="UP000065807"/>
    </source>
</evidence>
<dbReference type="Proteomes" id="UP000065807">
    <property type="component" value="Chromosome"/>
</dbReference>
<dbReference type="EMBL" id="AP014924">
    <property type="protein sequence ID" value="BAS29285.1"/>
    <property type="molecule type" value="Genomic_DNA"/>
</dbReference>
<dbReference type="KEGG" id="lpil:LIP_3473"/>
<dbReference type="AlphaFoldDB" id="A0A0K2SQ82"/>
<dbReference type="Gene3D" id="2.40.160.60">
    <property type="entry name" value="Outer membrane protein transport protein (OMPP1/FadL/TodX)"/>
    <property type="match status" value="1"/>
</dbReference>
<gene>
    <name evidence="1" type="ORF">LIP_3473</name>
</gene>
<evidence type="ECO:0000313" key="1">
    <source>
        <dbReference type="EMBL" id="BAS29285.1"/>
    </source>
</evidence>
<dbReference type="OrthoDB" id="9813379at2"/>
<organism evidence="1 2">
    <name type="scientific">Limnochorda pilosa</name>
    <dbReference type="NCBI Taxonomy" id="1555112"/>
    <lineage>
        <taxon>Bacteria</taxon>
        <taxon>Bacillati</taxon>
        <taxon>Bacillota</taxon>
        <taxon>Limnochordia</taxon>
        <taxon>Limnochordales</taxon>
        <taxon>Limnochordaceae</taxon>
        <taxon>Limnochorda</taxon>
    </lineage>
</organism>
<protein>
    <submittedName>
        <fullName evidence="1">Uncharacterized protein</fullName>
    </submittedName>
</protein>